<evidence type="ECO:0000256" key="2">
    <source>
        <dbReference type="ARBA" id="ARBA00022516"/>
    </source>
</evidence>
<evidence type="ECO:0000259" key="7">
    <source>
        <dbReference type="SMART" id="SM00563"/>
    </source>
</evidence>
<gene>
    <name evidence="8" type="ORF">P271_125</name>
</gene>
<dbReference type="SMART" id="SM00563">
    <property type="entry name" value="PlsC"/>
    <property type="match status" value="1"/>
</dbReference>
<reference evidence="8 9" key="1">
    <citation type="journal article" date="2014" name="PLoS ONE">
        <title>Reduction of Hydrogen Peroxide Accumulation and Toxicity by a Catalase from Mycoplasma iowae.</title>
        <authorList>
            <person name="Pritchard R.E."/>
            <person name="Prassinos A.J."/>
            <person name="Osborne J.D."/>
            <person name="Raviv Z."/>
            <person name="Balish M.F."/>
        </authorList>
    </citation>
    <scope>NUCLEOTIDE SEQUENCE [LARGE SCALE GENOMIC DNA]</scope>
    <source>
        <strain evidence="8 9">DK-CPA</strain>
    </source>
</reference>
<keyword evidence="5 8" id="KW-0012">Acyltransferase</keyword>
<dbReference type="CDD" id="cd07989">
    <property type="entry name" value="LPLAT_AGPAT-like"/>
    <property type="match status" value="1"/>
</dbReference>
<feature type="domain" description="Phospholipid/glycerol acyltransferase" evidence="7">
    <location>
        <begin position="81"/>
        <end position="197"/>
    </location>
</feature>
<evidence type="ECO:0000256" key="5">
    <source>
        <dbReference type="ARBA" id="ARBA00023315"/>
    </source>
</evidence>
<evidence type="ECO:0000313" key="9">
    <source>
        <dbReference type="Proteomes" id="UP000028523"/>
    </source>
</evidence>
<comment type="pathway">
    <text evidence="1">Lipid metabolism.</text>
</comment>
<sequence>MNAKVFFTTLWNKIAFPFSSLSLLIGLSRSKKKYLTYESEPEDLPESERYTHVFKLSRRACFVTNTKVKLEGLDKVPNVPVLFICNHKSSFDPVILLKIFSEKQIKPVFVSKKEVLDNKKVGFAARLINTIFMDRKNLRDVYRCIQEEKAVLKNKSVVVFIEGTRIKSDNFGEFRGAALEPSYATMRSIVPVVIYGTKSMEESNKKQLLKYKEVTVKFLEPIKYKEFIHVDKQVFANKIKDLMFNEYKKIAEERKEELNLENIETDKEKENLDIVQENLTETKDNQENNQEISKIVKQKES</sequence>
<dbReference type="InterPro" id="IPR002123">
    <property type="entry name" value="Plipid/glycerol_acylTrfase"/>
</dbReference>
<evidence type="ECO:0000256" key="1">
    <source>
        <dbReference type="ARBA" id="ARBA00005189"/>
    </source>
</evidence>
<proteinExistence type="predicted"/>
<dbReference type="RefSeq" id="WP_004024647.1">
    <property type="nucleotide sequence ID" value="NZ_AWQU01000087.1"/>
</dbReference>
<organism evidence="8 9">
    <name type="scientific">Malacoplasma iowae DK-CPA</name>
    <dbReference type="NCBI Taxonomy" id="1394179"/>
    <lineage>
        <taxon>Bacteria</taxon>
        <taxon>Bacillati</taxon>
        <taxon>Mycoplasmatota</taxon>
        <taxon>Mycoplasmoidales</taxon>
        <taxon>Mycoplasmoidaceae</taxon>
        <taxon>Malacoplasma</taxon>
    </lineage>
</organism>
<accession>A0A084U2W0</accession>
<evidence type="ECO:0000256" key="4">
    <source>
        <dbReference type="ARBA" id="ARBA00023098"/>
    </source>
</evidence>
<evidence type="ECO:0000256" key="6">
    <source>
        <dbReference type="SAM" id="MobiDB-lite"/>
    </source>
</evidence>
<dbReference type="PANTHER" id="PTHR10434">
    <property type="entry name" value="1-ACYL-SN-GLYCEROL-3-PHOSPHATE ACYLTRANSFERASE"/>
    <property type="match status" value="1"/>
</dbReference>
<keyword evidence="4" id="KW-0443">Lipid metabolism</keyword>
<name>A0A084U2W0_MALIO</name>
<dbReference type="GO" id="GO:0003841">
    <property type="term" value="F:1-acylglycerol-3-phosphate O-acyltransferase activity"/>
    <property type="evidence" value="ECO:0007669"/>
    <property type="project" value="TreeGrafter"/>
</dbReference>
<protein>
    <submittedName>
        <fullName evidence="8">Lysophospholipid acyltransferase</fullName>
    </submittedName>
</protein>
<dbReference type="EMBL" id="AWQU01000087">
    <property type="protein sequence ID" value="KFB07296.1"/>
    <property type="molecule type" value="Genomic_DNA"/>
</dbReference>
<dbReference type="AlphaFoldDB" id="A0A084U2W0"/>
<dbReference type="Pfam" id="PF01553">
    <property type="entry name" value="Acyltransferase"/>
    <property type="match status" value="1"/>
</dbReference>
<dbReference type="GO" id="GO:0006654">
    <property type="term" value="P:phosphatidic acid biosynthetic process"/>
    <property type="evidence" value="ECO:0007669"/>
    <property type="project" value="TreeGrafter"/>
</dbReference>
<dbReference type="PANTHER" id="PTHR10434:SF64">
    <property type="entry name" value="1-ACYL-SN-GLYCEROL-3-PHOSPHATE ACYLTRANSFERASE-RELATED"/>
    <property type="match status" value="1"/>
</dbReference>
<dbReference type="GeneID" id="96866329"/>
<evidence type="ECO:0000313" key="8">
    <source>
        <dbReference type="EMBL" id="KFB07296.1"/>
    </source>
</evidence>
<comment type="caution">
    <text evidence="8">The sequence shown here is derived from an EMBL/GenBank/DDBJ whole genome shotgun (WGS) entry which is preliminary data.</text>
</comment>
<feature type="region of interest" description="Disordered" evidence="6">
    <location>
        <begin position="278"/>
        <end position="301"/>
    </location>
</feature>
<evidence type="ECO:0000256" key="3">
    <source>
        <dbReference type="ARBA" id="ARBA00022679"/>
    </source>
</evidence>
<keyword evidence="9" id="KW-1185">Reference proteome</keyword>
<dbReference type="Proteomes" id="UP000028523">
    <property type="component" value="Unassembled WGS sequence"/>
</dbReference>
<keyword evidence="3 8" id="KW-0808">Transferase</keyword>
<dbReference type="SUPFAM" id="SSF69593">
    <property type="entry name" value="Glycerol-3-phosphate (1)-acyltransferase"/>
    <property type="match status" value="1"/>
</dbReference>
<keyword evidence="2" id="KW-0444">Lipid biosynthesis</keyword>